<organism evidence="1 2">
    <name type="scientific">Campylobacter rectus</name>
    <name type="common">Wolinella recta</name>
    <dbReference type="NCBI Taxonomy" id="203"/>
    <lineage>
        <taxon>Bacteria</taxon>
        <taxon>Pseudomonadati</taxon>
        <taxon>Campylobacterota</taxon>
        <taxon>Epsilonproteobacteria</taxon>
        <taxon>Campylobacterales</taxon>
        <taxon>Campylobacteraceae</taxon>
        <taxon>Campylobacter</taxon>
    </lineage>
</organism>
<evidence type="ECO:0000313" key="2">
    <source>
        <dbReference type="Proteomes" id="UP000502377"/>
    </source>
</evidence>
<gene>
    <name evidence="1" type="ORF">CRECT_1166</name>
</gene>
<sequence>MTCRFKFDFKGASAAKGLYFAFSSQDIGLTRIFCHRAIKGGRVAEVVDCKEICRTIGKEFKRAVSPLFSSY</sequence>
<dbReference type="KEGG" id="crx:CRECT_1166"/>
<accession>A0A6G5QM88</accession>
<evidence type="ECO:0000313" key="1">
    <source>
        <dbReference type="EMBL" id="QCD46825.1"/>
    </source>
</evidence>
<protein>
    <submittedName>
        <fullName evidence="1">Uncharacterized protein</fullName>
    </submittedName>
</protein>
<proteinExistence type="predicted"/>
<dbReference type="AlphaFoldDB" id="A0A6G5QM88"/>
<reference evidence="1 2" key="1">
    <citation type="submission" date="2016-07" db="EMBL/GenBank/DDBJ databases">
        <title>Comparative genomics of the Campylobacter concisus group.</title>
        <authorList>
            <person name="Miller W.G."/>
            <person name="Yee E."/>
            <person name="Chapman M.H."/>
            <person name="Huynh S."/>
            <person name="Bono J.L."/>
            <person name="On S.L.W."/>
            <person name="StLeger J."/>
            <person name="Foster G."/>
            <person name="Parker C.T."/>
        </authorList>
    </citation>
    <scope>NUCLEOTIDE SEQUENCE [LARGE SCALE GENOMIC DNA]</scope>
    <source>
        <strain evidence="1 2">ATCC 33238</strain>
    </source>
</reference>
<name>A0A6G5QM88_CAMRE</name>
<dbReference type="EMBL" id="CP012543">
    <property type="protein sequence ID" value="QCD46825.1"/>
    <property type="molecule type" value="Genomic_DNA"/>
</dbReference>
<dbReference type="Proteomes" id="UP000502377">
    <property type="component" value="Chromosome"/>
</dbReference>